<evidence type="ECO:0000256" key="1">
    <source>
        <dbReference type="SAM" id="MobiDB-lite"/>
    </source>
</evidence>
<protein>
    <submittedName>
        <fullName evidence="2">Uncharacterized protein</fullName>
    </submittedName>
</protein>
<evidence type="ECO:0000313" key="3">
    <source>
        <dbReference type="Proteomes" id="UP000202682"/>
    </source>
</evidence>
<dbReference type="GeneID" id="29080497"/>
<keyword evidence="3" id="KW-1185">Reference proteome</keyword>
<dbReference type="Proteomes" id="UP000202682">
    <property type="component" value="Segment"/>
</dbReference>
<name>A0A1B1PAB4_9CAUD</name>
<reference evidence="3" key="1">
    <citation type="submission" date="2016-05" db="EMBL/GenBank/DDBJ databases">
        <authorList>
            <person name="Adebesin M.O."/>
            <person name="Ahama K."/>
            <person name="Alekasir E.M.M."/>
            <person name="Ali S."/>
            <person name="Aligholizadeh E."/>
            <person name="Allison J.M."/>
            <person name="Alzaher A."/>
            <person name="Andaya C.D."/>
            <person name="Asfaw S."/>
            <person name="Bansal N."/>
            <person name="Beauchard M.A."/>
            <person name="Betancourt K.A."/>
            <person name="Bhatia B."/>
            <person name="Boretti N.A."/>
            <person name="Brondi J.N."/>
            <person name="Byrd C.E."/>
            <person name="Cao A."/>
            <person name="Cardosa E.A."/>
            <person name="Carter A."/>
            <person name="Chen S."/>
            <person name="Chen Y."/>
            <person name="Clara Vega K."/>
            <person name="Cobuzzi M."/>
            <person name="Conn O.L."/>
            <person name="Crosby I.A."/>
            <person name="Daly S.B."/>
            <person name="DePaz I.X."/>
            <person name="Dhaurali S."/>
            <person name="Dowdy K.M."/>
            <person name="Edokobi N.B."/>
            <person name="Ekanayake A.B."/>
            <person name="Ekekwe S.O."/>
            <person name="Emond M.A."/>
            <person name="Endres L."/>
            <person name="Eng S."/>
            <person name="Felkoski S.A."/>
            <person name="Gant C.D."/>
            <person name="Gaskin B."/>
            <person name="Gondal S."/>
            <person name="Gutmann J."/>
            <person name="Ha T.-A."/>
            <person name="Habteyes H."/>
            <person name="Hariri O."/>
            <person name="Healey R.M."/>
            <person name="Heins J.L."/>
            <person name="Henderson A.L."/>
            <person name="Hernandez F.M.D."/>
            <person name="Hoang P.T."/>
            <person name="Hope K.T."/>
            <person name="Husna A."/>
            <person name="Hussain A."/>
            <person name="Imani O."/>
            <person name="Jackson N.L."/>
            <person name="Jacob V.M."/>
            <person name="Kang C."/>
            <person name="Kantov R.M."/>
            <person name="Kavuru S."/>
            <person name="Kerr M.S.-J.E."/>
            <person name="Khan O.A."/>
            <person name="Khan T.M."/>
            <person name="King T."/>
            <person name="Kulkarni R."/>
            <person name="Li A."/>
            <person name="Maczka C."/>
            <person name="Maisonet E."/>
            <person name="Majethia P.M."/>
            <person name="Malik D.A."/>
            <person name="Mariam A."/>
            <person name="Marquess E.B."/>
            <person name="Mattison J."/>
            <person name="McDonald N."/>
            <person name="Mehr S."/>
            <person name="Mengers S.R."/>
            <person name="Michaels D.P."/>
            <person name="Mondal S."/>
            <person name="Monney de Bebohi F."/>
            <person name="Nakhleh S.I."/>
            <person name="Ndubuizu N.C."/>
            <person name="Nguyen A.H."/>
            <person name="Nguyen K.M."/>
            <person name="Nguyen M.T."/>
            <person name="Nicholas M.L."/>
            <person name="Nimalan J.P."/>
            <person name="O'Connell R.A."/>
            <person name="Odoi E."/>
            <person name="Ojo L."/>
            <person name="Okoye A.E."/>
            <person name="Olateru-Olagbegi O."/>
            <person name="Osei K.V."/>
            <person name="Osei-Tutu A."/>
            <person name="Palilla A.M."/>
            <person name="Pancholi S."/>
            <person name="Park J.H.M."/>
            <person name="Patel K."/>
            <person name="Patel P."/>
            <person name="Pennington E."/>
            <person name="Peterson R.E."/>
            <person name="Pon J."/>
            <person name="Pourkarim H."/>
            <person name="Reed M.L."/>
            <person name="Rottman V."/>
            <person name="Salazar J."/>
            <person name="Samet S."/>
            <person name="Sendze O."/>
            <person name="Stelmack M.A."/>
            <person name="Stinnett R."/>
            <person name="Tchouaga A.L.N."/>
            <person name="Thompson E.M."/>
            <person name="Tran N.G."/>
            <person name="Truong T."/>
            <person name="Udo J.A."/>
            <person name="Verona L.T."/>
            <person name="Vu T.-Q."/>
            <person name="Wade J."/>
            <person name="Wang N.Q."/>
            <person name="Waters Z.M."/>
            <person name="Wellman R.J."/>
            <person name="Woldegabreal S."/>
            <person name="Yee A.C."/>
            <person name="Yirefu M."/>
            <person name="Zahangir S."/>
            <person name="Zhai Y."/>
            <person name="Devine C.L."/>
            <person name="Liao K."/>
            <person name="Prasad P.K."/>
            <person name="Ruthenberg K.J."/>
            <person name="Shonk J.A."/>
            <person name="Way M."/>
            <person name="Yousufi H.K."/>
            <person name="Cao L."/>
            <person name="Fox J."/>
            <person name="Hobbs E."/>
            <person name="Kilic S."/>
            <person name="Nunn R."/>
            <person name="Patel R."/>
            <person name="Rubenstein M."/>
            <person name="Erill I."/>
            <person name="Caruso S.M."/>
            <person name="Hughes L.E."/>
            <person name="Garlena R.A."/>
            <person name="Russell D.A."/>
            <person name="Pope W.H."/>
            <person name="Jacobs-Sera D."/>
            <person name="Hendrix R.W."/>
            <person name="Hatfull G.F."/>
        </authorList>
    </citation>
    <scope>NUCLEOTIDE SEQUENCE [LARGE SCALE GENOMIC DNA]</scope>
</reference>
<evidence type="ECO:0000313" key="2">
    <source>
        <dbReference type="EMBL" id="ANT41101.1"/>
    </source>
</evidence>
<organism evidence="2 3">
    <name type="scientific">Streptomyces phage Nanodon</name>
    <dbReference type="NCBI Taxonomy" id="1873777"/>
    <lineage>
        <taxon>Viruses</taxon>
        <taxon>Duplodnaviria</taxon>
        <taxon>Heunggongvirae</taxon>
        <taxon>Uroviricota</taxon>
        <taxon>Caudoviricetes</taxon>
        <taxon>Arquatrovirinae</taxon>
        <taxon>Likavirus</taxon>
        <taxon>Likavirus nanodon</taxon>
    </lineage>
</organism>
<dbReference type="EMBL" id="KX344445">
    <property type="protein sequence ID" value="ANT41101.1"/>
    <property type="molecule type" value="Genomic_DNA"/>
</dbReference>
<proteinExistence type="predicted"/>
<gene>
    <name evidence="2" type="ORF">SEA_NANODON_2</name>
</gene>
<accession>A0A1B1PAB4</accession>
<sequence length="63" mass="6694">MAERLGQGPPFRAAQSRRASSTGAGLRPATAASLQEHTAVAPLRVAVETHMCMCDYGHTKRSV</sequence>
<dbReference type="KEGG" id="vg:29080497"/>
<feature type="region of interest" description="Disordered" evidence="1">
    <location>
        <begin position="1"/>
        <end position="33"/>
    </location>
</feature>
<dbReference type="RefSeq" id="YP_009287786.1">
    <property type="nucleotide sequence ID" value="NC_031078.1"/>
</dbReference>
<dbReference type="OrthoDB" id="39471at10239"/>